<comment type="function">
    <text evidence="12">Structural component of the gap junctions.</text>
</comment>
<gene>
    <name evidence="12" type="primary">inx</name>
</gene>
<feature type="transmembrane region" description="Helical" evidence="12">
    <location>
        <begin position="28"/>
        <end position="46"/>
    </location>
</feature>
<evidence type="ECO:0000256" key="2">
    <source>
        <dbReference type="ARBA" id="ARBA00004651"/>
    </source>
</evidence>
<evidence type="ECO:0000256" key="6">
    <source>
        <dbReference type="ARBA" id="ARBA00022868"/>
    </source>
</evidence>
<evidence type="ECO:0000256" key="10">
    <source>
        <dbReference type="ARBA" id="ARBA00023136"/>
    </source>
</evidence>
<dbReference type="PANTHER" id="PTHR11893:SF20">
    <property type="entry name" value="INNEXIN-3"/>
    <property type="match status" value="1"/>
</dbReference>
<proteinExistence type="inferred from homology"/>
<dbReference type="AlphaFoldDB" id="A0A0N4ZD13"/>
<comment type="caution">
    <text evidence="12">Lacks conserved residue(s) required for the propagation of feature annotation.</text>
</comment>
<evidence type="ECO:0000256" key="9">
    <source>
        <dbReference type="ARBA" id="ARBA00023065"/>
    </source>
</evidence>
<accession>A0A0N4ZD13</accession>
<dbReference type="PRINTS" id="PR01262">
    <property type="entry name" value="INNEXIN"/>
</dbReference>
<keyword evidence="3 12" id="KW-0813">Transport</keyword>
<comment type="similarity">
    <text evidence="12">Belongs to the pannexin family.</text>
</comment>
<keyword evidence="6" id="KW-0303">Gap junction</keyword>
<evidence type="ECO:0000313" key="14">
    <source>
        <dbReference type="WBParaSite" id="PTRK_0000543800.1"/>
    </source>
</evidence>
<keyword evidence="8 12" id="KW-1133">Transmembrane helix</keyword>
<dbReference type="GO" id="GO:0034220">
    <property type="term" value="P:monoatomic ion transmembrane transport"/>
    <property type="evidence" value="ECO:0007669"/>
    <property type="project" value="UniProtKB-KW"/>
</dbReference>
<keyword evidence="11 12" id="KW-0407">Ion channel</keyword>
<evidence type="ECO:0000256" key="11">
    <source>
        <dbReference type="ARBA" id="ARBA00023303"/>
    </source>
</evidence>
<keyword evidence="9 12" id="KW-0406">Ion transport</keyword>
<sequence>MVVSIPLLDKALTSFLAPEIYDDTFDRVHYIVTTYIMGFLALMISAKQYIGTPIKCWTYKEFSNAWVEYAENYCFIQNTYYQPIHEALPEDFDARKDKEINYYQWVPFILAIQALLFYFPNLIWKYGHSRYGINFEKVIEDSVKLRTLRGKEKEDEEKLIVNSIYDSLQMAKRDGSIANNAIIRQECGYKITILYILIKIIYITNVATQIYAMNIFIGGRNHFWCIDLVRDMLEGRDNIGIKIFPRVTFCDFVIKSIGNDHPYTVQCVLMVNIFNEKIFMFLWLWFSIILVLSIINIFYNIWIYLPEKNRRTVAFRYMDYEKCIKKGTQFKIFCKDGLRADGILLLGFIECHAGTTIARLIMDNLYDKFFHEKPSEEFFPVRPPINDSMTKITDKGMAFVVEA</sequence>
<name>A0A0N4ZD13_PARTI</name>
<keyword evidence="5 12" id="KW-0812">Transmembrane</keyword>
<protein>
    <recommendedName>
        <fullName evidence="12">Innexin</fullName>
    </recommendedName>
</protein>
<dbReference type="GO" id="GO:0005886">
    <property type="term" value="C:plasma membrane"/>
    <property type="evidence" value="ECO:0007669"/>
    <property type="project" value="UniProtKB-SubCell"/>
</dbReference>
<keyword evidence="4" id="KW-1003">Cell membrane</keyword>
<dbReference type="PROSITE" id="PS51013">
    <property type="entry name" value="PANNEXIN"/>
    <property type="match status" value="1"/>
</dbReference>
<evidence type="ECO:0000256" key="1">
    <source>
        <dbReference type="ARBA" id="ARBA00004610"/>
    </source>
</evidence>
<keyword evidence="7" id="KW-0965">Cell junction</keyword>
<reference evidence="14" key="1">
    <citation type="submission" date="2017-02" db="UniProtKB">
        <authorList>
            <consortium name="WormBaseParasite"/>
        </authorList>
    </citation>
    <scope>IDENTIFICATION</scope>
</reference>
<feature type="transmembrane region" description="Helical" evidence="12">
    <location>
        <begin position="105"/>
        <end position="124"/>
    </location>
</feature>
<dbReference type="GO" id="GO:0005921">
    <property type="term" value="C:gap junction"/>
    <property type="evidence" value="ECO:0007669"/>
    <property type="project" value="UniProtKB-SubCell"/>
</dbReference>
<evidence type="ECO:0000256" key="7">
    <source>
        <dbReference type="ARBA" id="ARBA00022949"/>
    </source>
</evidence>
<keyword evidence="13" id="KW-1185">Reference proteome</keyword>
<dbReference type="PANTHER" id="PTHR11893">
    <property type="entry name" value="INNEXIN"/>
    <property type="match status" value="1"/>
</dbReference>
<dbReference type="InterPro" id="IPR000990">
    <property type="entry name" value="Innexin"/>
</dbReference>
<dbReference type="GO" id="GO:0005243">
    <property type="term" value="F:gap junction channel activity"/>
    <property type="evidence" value="ECO:0007669"/>
    <property type="project" value="TreeGrafter"/>
</dbReference>
<keyword evidence="10 12" id="KW-0472">Membrane</keyword>
<evidence type="ECO:0000256" key="12">
    <source>
        <dbReference type="RuleBase" id="RU010713"/>
    </source>
</evidence>
<dbReference type="WBParaSite" id="PTRK_0000543800.1">
    <property type="protein sequence ID" value="PTRK_0000543800.1"/>
    <property type="gene ID" value="PTRK_0000543800"/>
</dbReference>
<evidence type="ECO:0000256" key="5">
    <source>
        <dbReference type="ARBA" id="ARBA00022692"/>
    </source>
</evidence>
<evidence type="ECO:0000313" key="13">
    <source>
        <dbReference type="Proteomes" id="UP000038045"/>
    </source>
</evidence>
<feature type="transmembrane region" description="Helical" evidence="12">
    <location>
        <begin position="278"/>
        <end position="302"/>
    </location>
</feature>
<evidence type="ECO:0000256" key="3">
    <source>
        <dbReference type="ARBA" id="ARBA00022448"/>
    </source>
</evidence>
<comment type="subcellular location">
    <subcellularLocation>
        <location evidence="1">Cell junction</location>
        <location evidence="1">Gap junction</location>
    </subcellularLocation>
    <subcellularLocation>
        <location evidence="2 12">Cell membrane</location>
        <topology evidence="2 12">Multi-pass membrane protein</topology>
    </subcellularLocation>
</comment>
<dbReference type="Proteomes" id="UP000038045">
    <property type="component" value="Unplaced"/>
</dbReference>
<organism evidence="13 14">
    <name type="scientific">Parastrongyloides trichosuri</name>
    <name type="common">Possum-specific nematode worm</name>
    <dbReference type="NCBI Taxonomy" id="131310"/>
    <lineage>
        <taxon>Eukaryota</taxon>
        <taxon>Metazoa</taxon>
        <taxon>Ecdysozoa</taxon>
        <taxon>Nematoda</taxon>
        <taxon>Chromadorea</taxon>
        <taxon>Rhabditida</taxon>
        <taxon>Tylenchina</taxon>
        <taxon>Panagrolaimomorpha</taxon>
        <taxon>Strongyloidoidea</taxon>
        <taxon>Strongyloididae</taxon>
        <taxon>Parastrongyloides</taxon>
    </lineage>
</organism>
<evidence type="ECO:0000256" key="8">
    <source>
        <dbReference type="ARBA" id="ARBA00022989"/>
    </source>
</evidence>
<dbReference type="Pfam" id="PF00876">
    <property type="entry name" value="Innexin"/>
    <property type="match status" value="1"/>
</dbReference>
<evidence type="ECO:0000256" key="4">
    <source>
        <dbReference type="ARBA" id="ARBA00022475"/>
    </source>
</evidence>